<keyword evidence="3" id="KW-1185">Reference proteome</keyword>
<sequence length="379" mass="41412">MPEKGLDALHAERDLDVPVHQIGELAFDPLKARPQVAGFDLGLAMCFCASSSSSISSPRLRVRVRPVCGSDSARLPVDIRASHSLRLDYARPPPRLPIARLLFTVHQMTPSLLIGLICLSPSLARLFPPISDLSSGLTTSATQTRPRLEPHSRFCPPVWPGQGSSARPRRPQIPARMATGLFATHPTPRHWPTCPVSAADSPIPSSHTTAMPHLSSAAESCTGSSPHTHSHTSRHTPTHGLGGGHRHTCTHKQAYTHPLVVVVVVVVGAVGGGPSCWRTRSVLLQDAAVRVCKSDVAAGLRRRDAKLCLRKHPARPVNRLPTSLRQPHHIHRYEDGGTVHAHTNTHTHMHRHQTHVCICRLRDIRAHVHKYLSARSAYT</sequence>
<comment type="caution">
    <text evidence="2">The sequence shown here is derived from an EMBL/GenBank/DDBJ whole genome shotgun (WGS) entry which is preliminary data.</text>
</comment>
<feature type="region of interest" description="Disordered" evidence="1">
    <location>
        <begin position="136"/>
        <end position="170"/>
    </location>
</feature>
<gene>
    <name evidence="2" type="ORF">PXEA_LOCUS19794</name>
</gene>
<feature type="compositionally biased region" description="Polar residues" evidence="1">
    <location>
        <begin position="136"/>
        <end position="145"/>
    </location>
</feature>
<reference evidence="2" key="1">
    <citation type="submission" date="2018-11" db="EMBL/GenBank/DDBJ databases">
        <authorList>
            <consortium name="Pathogen Informatics"/>
        </authorList>
    </citation>
    <scope>NUCLEOTIDE SEQUENCE</scope>
</reference>
<feature type="compositionally biased region" description="Basic residues" evidence="1">
    <location>
        <begin position="228"/>
        <end position="237"/>
    </location>
</feature>
<proteinExistence type="predicted"/>
<accession>A0A3S5BJB2</accession>
<evidence type="ECO:0000256" key="1">
    <source>
        <dbReference type="SAM" id="MobiDB-lite"/>
    </source>
</evidence>
<evidence type="ECO:0000313" key="2">
    <source>
        <dbReference type="EMBL" id="VEL26354.1"/>
    </source>
</evidence>
<feature type="region of interest" description="Disordered" evidence="1">
    <location>
        <begin position="198"/>
        <end position="246"/>
    </location>
</feature>
<protein>
    <submittedName>
        <fullName evidence="2">Uncharacterized protein</fullName>
    </submittedName>
</protein>
<name>A0A3S5BJB2_9PLAT</name>
<evidence type="ECO:0000313" key="3">
    <source>
        <dbReference type="Proteomes" id="UP000784294"/>
    </source>
</evidence>
<organism evidence="2 3">
    <name type="scientific">Protopolystoma xenopodis</name>
    <dbReference type="NCBI Taxonomy" id="117903"/>
    <lineage>
        <taxon>Eukaryota</taxon>
        <taxon>Metazoa</taxon>
        <taxon>Spiralia</taxon>
        <taxon>Lophotrochozoa</taxon>
        <taxon>Platyhelminthes</taxon>
        <taxon>Monogenea</taxon>
        <taxon>Polyopisthocotylea</taxon>
        <taxon>Polystomatidea</taxon>
        <taxon>Polystomatidae</taxon>
        <taxon>Protopolystoma</taxon>
    </lineage>
</organism>
<dbReference type="Proteomes" id="UP000784294">
    <property type="component" value="Unassembled WGS sequence"/>
</dbReference>
<dbReference type="EMBL" id="CAAALY010079718">
    <property type="protein sequence ID" value="VEL26354.1"/>
    <property type="molecule type" value="Genomic_DNA"/>
</dbReference>
<dbReference type="AlphaFoldDB" id="A0A3S5BJB2"/>